<dbReference type="PANTHER" id="PTHR11069:SF23">
    <property type="entry name" value="LYSOSOMAL ACID GLUCOSYLCERAMIDASE"/>
    <property type="match status" value="1"/>
</dbReference>
<dbReference type="Proteomes" id="UP001501469">
    <property type="component" value="Unassembled WGS sequence"/>
</dbReference>
<evidence type="ECO:0000256" key="2">
    <source>
        <dbReference type="ARBA" id="ARBA00022729"/>
    </source>
</evidence>
<gene>
    <name evidence="7" type="ORF">GCM10022409_19360</name>
</gene>
<evidence type="ECO:0000256" key="3">
    <source>
        <dbReference type="ARBA" id="ARBA00022801"/>
    </source>
</evidence>
<dbReference type="InterPro" id="IPR013780">
    <property type="entry name" value="Glyco_hydro_b"/>
</dbReference>
<proteinExistence type="inferred from homology"/>
<evidence type="ECO:0000256" key="4">
    <source>
        <dbReference type="RuleBase" id="RU361188"/>
    </source>
</evidence>
<keyword evidence="4" id="KW-0326">Glycosidase</keyword>
<dbReference type="InterPro" id="IPR017853">
    <property type="entry name" value="GH"/>
</dbReference>
<comment type="caution">
    <text evidence="7">The sequence shown here is derived from an EMBL/GenBank/DDBJ whole genome shotgun (WGS) entry which is preliminary data.</text>
</comment>
<evidence type="ECO:0000313" key="7">
    <source>
        <dbReference type="EMBL" id="GAA4034963.1"/>
    </source>
</evidence>
<dbReference type="SUPFAM" id="SSF51445">
    <property type="entry name" value="(Trans)glycosidases"/>
    <property type="match status" value="1"/>
</dbReference>
<dbReference type="InterPro" id="IPR033452">
    <property type="entry name" value="GH30_C"/>
</dbReference>
<keyword evidence="8" id="KW-1185">Reference proteome</keyword>
<keyword evidence="2" id="KW-0732">Signal</keyword>
<comment type="similarity">
    <text evidence="1 4">Belongs to the glycosyl hydrolase 30 family.</text>
</comment>
<organism evidence="7 8">
    <name type="scientific">Hymenobacter glaciei</name>
    <dbReference type="NCBI Taxonomy" id="877209"/>
    <lineage>
        <taxon>Bacteria</taxon>
        <taxon>Pseudomonadati</taxon>
        <taxon>Bacteroidota</taxon>
        <taxon>Cytophagia</taxon>
        <taxon>Cytophagales</taxon>
        <taxon>Hymenobacteraceae</taxon>
        <taxon>Hymenobacter</taxon>
    </lineage>
</organism>
<dbReference type="Pfam" id="PF17189">
    <property type="entry name" value="Glyco_hydro_30C"/>
    <property type="match status" value="1"/>
</dbReference>
<keyword evidence="3 4" id="KW-0378">Hydrolase</keyword>
<sequence length="464" mass="50444">MLLAAAPLGVRAQRASKPGAAKSVGVSYWLTTADKTVLFQFQAGALQFATGTNANPTIEIDEAKTYQTIDGFGYCLTGGSAQLLHQMAPAERAKLLRELFGTDGRNIGVSYLRLSIGASDLDDRVFSYDDLPAGQTDPTLAHFSLAPDQPHLLPVLKEILAINPKLKILGSPWSPPTWMKTNGESKGGSLKPEFYDAYARYFVRYIEGMKAAGVRIDAITVQNEPLHPGNNPSLLMPAGEQAAFIGKSLGPAFRQAKLDTKIICYDHNADKPEYPLTVLNDETAAFYVDGSAFHLYAGPIEALSKVHDAHPEKNVYFTEQWVGSKSKFDENLRWHTKTLIIGATRNWARTVLEWNLAADPQQNPHTPGGCTECLGAITLAGNTVTRNEAYYIIAHASKFVRPSSVRIASTLPDKLPNVAFRTPTGQRVLVVLNDGTATQAFNIRQGGRQVAAMLPAGAVGTYTW</sequence>
<evidence type="ECO:0000259" key="6">
    <source>
        <dbReference type="Pfam" id="PF17189"/>
    </source>
</evidence>
<dbReference type="InterPro" id="IPR001139">
    <property type="entry name" value="Glyco_hydro_30"/>
</dbReference>
<dbReference type="InterPro" id="IPR033453">
    <property type="entry name" value="Glyco_hydro_30_TIM-barrel"/>
</dbReference>
<accession>A0ABP7U2J8</accession>
<dbReference type="Gene3D" id="2.60.40.1180">
    <property type="entry name" value="Golgi alpha-mannosidase II"/>
    <property type="match status" value="1"/>
</dbReference>
<protein>
    <submittedName>
        <fullName evidence="7">Glucosylceramidase</fullName>
    </submittedName>
</protein>
<dbReference type="Pfam" id="PF02055">
    <property type="entry name" value="Glyco_hydro_30"/>
    <property type="match status" value="1"/>
</dbReference>
<dbReference type="EMBL" id="BAABDK010000016">
    <property type="protein sequence ID" value="GAA4034963.1"/>
    <property type="molecule type" value="Genomic_DNA"/>
</dbReference>
<feature type="domain" description="Glycosyl hydrolase family 30 TIM-barrel" evidence="5">
    <location>
        <begin position="69"/>
        <end position="400"/>
    </location>
</feature>
<evidence type="ECO:0000313" key="8">
    <source>
        <dbReference type="Proteomes" id="UP001501469"/>
    </source>
</evidence>
<evidence type="ECO:0000256" key="1">
    <source>
        <dbReference type="ARBA" id="ARBA00005382"/>
    </source>
</evidence>
<evidence type="ECO:0000259" key="5">
    <source>
        <dbReference type="Pfam" id="PF02055"/>
    </source>
</evidence>
<feature type="domain" description="Glycosyl hydrolase family 30 beta sandwich" evidence="6">
    <location>
        <begin position="404"/>
        <end position="462"/>
    </location>
</feature>
<reference evidence="8" key="1">
    <citation type="journal article" date="2019" name="Int. J. Syst. Evol. Microbiol.">
        <title>The Global Catalogue of Microorganisms (GCM) 10K type strain sequencing project: providing services to taxonomists for standard genome sequencing and annotation.</title>
        <authorList>
            <consortium name="The Broad Institute Genomics Platform"/>
            <consortium name="The Broad Institute Genome Sequencing Center for Infectious Disease"/>
            <person name="Wu L."/>
            <person name="Ma J."/>
        </authorList>
    </citation>
    <scope>NUCLEOTIDE SEQUENCE [LARGE SCALE GENOMIC DNA]</scope>
    <source>
        <strain evidence="8">JCM 17225</strain>
    </source>
</reference>
<dbReference type="PRINTS" id="PR00843">
    <property type="entry name" value="GLHYDRLASE30"/>
</dbReference>
<dbReference type="PANTHER" id="PTHR11069">
    <property type="entry name" value="GLUCOSYLCERAMIDASE"/>
    <property type="match status" value="1"/>
</dbReference>
<dbReference type="Gene3D" id="3.20.20.80">
    <property type="entry name" value="Glycosidases"/>
    <property type="match status" value="1"/>
</dbReference>
<name>A0ABP7U2J8_9BACT</name>